<reference evidence="3 4" key="1">
    <citation type="journal article" date="2020" name="Biotechnol. Biofuels">
        <title>New insights from the biogas microbiome by comprehensive genome-resolved metagenomics of nearly 1600 species originating from multiple anaerobic digesters.</title>
        <authorList>
            <person name="Campanaro S."/>
            <person name="Treu L."/>
            <person name="Rodriguez-R L.M."/>
            <person name="Kovalovszki A."/>
            <person name="Ziels R.M."/>
            <person name="Maus I."/>
            <person name="Zhu X."/>
            <person name="Kougias P.G."/>
            <person name="Basile A."/>
            <person name="Luo G."/>
            <person name="Schluter A."/>
            <person name="Konstantinidis K.T."/>
            <person name="Angelidaki I."/>
        </authorList>
    </citation>
    <scope>NUCLEOTIDE SEQUENCE [LARGE SCALE GENOMIC DNA]</scope>
    <source>
        <strain evidence="3">AS07pgkLD_105</strain>
    </source>
</reference>
<sequence length="515" mass="56773">MAEKEMDKNIDPWVRVSIMIVSTIVLLIIAYIYTGSIFPRDSSEAIVFQNALLLIVLGSSLLEHHFTKPADSVFNSLTGLITLFSVFGVAPRCPWIIAASYCVFVFIVSIVCVTVSTSKNMVGWKEKVANITYKLAVVLGRSRIIFSLVFLFGLWFFYTIQNPMTISLIIFWGIFLAIWPLKIPEMLSSLTFDIQKHANPIGTIMRIDDPNISRIVLDTTDDWGQSTPKICVLPDGKRRWLIPLFSQFQDGKILGTGLISNIDAVGISGNNNIVYNPSQKQIIPSEEEVNTALGGGKNSKLVGFIVERSSISTIRFETIDSCSCSVGMLLWVNIEGERVFYQVTAGETNEESFSSDKHGYQIASAVQCGVFNAKEGLTKFNWLPAMNTPVFSSEPGHIVELNALNKDDFVLGHIPGSKVAIGGNYIEGYNYHTAILGVTGSGKTELAFDLIRHSVKSGIKVVCIDLTKQYEKRLSDMNPTDLSIDTKLAQDLSDKLFAVETGKYGAGDEKNALGE</sequence>
<feature type="transmembrane region" description="Helical" evidence="1">
    <location>
        <begin position="164"/>
        <end position="181"/>
    </location>
</feature>
<keyword evidence="1" id="KW-0472">Membrane</keyword>
<feature type="transmembrane region" description="Helical" evidence="1">
    <location>
        <begin position="45"/>
        <end position="62"/>
    </location>
</feature>
<dbReference type="InterPro" id="IPR027417">
    <property type="entry name" value="P-loop_NTPase"/>
</dbReference>
<evidence type="ECO:0000259" key="2">
    <source>
        <dbReference type="Pfam" id="PF01935"/>
    </source>
</evidence>
<dbReference type="RefSeq" id="WP_276648349.1">
    <property type="nucleotide sequence ID" value="NZ_JAAZCD010000282.1"/>
</dbReference>
<feature type="domain" description="Helicase HerA central" evidence="2">
    <location>
        <begin position="430"/>
        <end position="474"/>
    </location>
</feature>
<protein>
    <submittedName>
        <fullName evidence="3">DUF87 domain-containing protein</fullName>
    </submittedName>
</protein>
<feature type="transmembrane region" description="Helical" evidence="1">
    <location>
        <begin position="74"/>
        <end position="90"/>
    </location>
</feature>
<feature type="transmembrane region" description="Helical" evidence="1">
    <location>
        <begin position="12"/>
        <end position="33"/>
    </location>
</feature>
<accession>A0A847D935</accession>
<dbReference type="AlphaFoldDB" id="A0A847D935"/>
<feature type="transmembrane region" description="Helical" evidence="1">
    <location>
        <begin position="96"/>
        <end position="115"/>
    </location>
</feature>
<proteinExistence type="predicted"/>
<keyword evidence="1" id="KW-1133">Transmembrane helix</keyword>
<feature type="transmembrane region" description="Helical" evidence="1">
    <location>
        <begin position="135"/>
        <end position="158"/>
    </location>
</feature>
<gene>
    <name evidence="3" type="ORF">GX662_12310</name>
</gene>
<comment type="caution">
    <text evidence="3">The sequence shown here is derived from an EMBL/GenBank/DDBJ whole genome shotgun (WGS) entry which is preliminary data.</text>
</comment>
<name>A0A847D935_9LACT</name>
<dbReference type="Gene3D" id="3.40.50.300">
    <property type="entry name" value="P-loop containing nucleotide triphosphate hydrolases"/>
    <property type="match status" value="1"/>
</dbReference>
<dbReference type="EMBL" id="JAAZCD010000282">
    <property type="protein sequence ID" value="NLD33017.1"/>
    <property type="molecule type" value="Genomic_DNA"/>
</dbReference>
<feature type="non-terminal residue" evidence="3">
    <location>
        <position position="515"/>
    </location>
</feature>
<organism evidence="3 4">
    <name type="scientific">Trichococcus flocculiformis</name>
    <dbReference type="NCBI Taxonomy" id="82803"/>
    <lineage>
        <taxon>Bacteria</taxon>
        <taxon>Bacillati</taxon>
        <taxon>Bacillota</taxon>
        <taxon>Bacilli</taxon>
        <taxon>Lactobacillales</taxon>
        <taxon>Carnobacteriaceae</taxon>
        <taxon>Trichococcus</taxon>
    </lineage>
</organism>
<evidence type="ECO:0000313" key="4">
    <source>
        <dbReference type="Proteomes" id="UP000589373"/>
    </source>
</evidence>
<evidence type="ECO:0000256" key="1">
    <source>
        <dbReference type="SAM" id="Phobius"/>
    </source>
</evidence>
<evidence type="ECO:0000313" key="3">
    <source>
        <dbReference type="EMBL" id="NLD33017.1"/>
    </source>
</evidence>
<dbReference type="SUPFAM" id="SSF52540">
    <property type="entry name" value="P-loop containing nucleoside triphosphate hydrolases"/>
    <property type="match status" value="1"/>
</dbReference>
<dbReference type="Pfam" id="PF01935">
    <property type="entry name" value="DUF87"/>
    <property type="match status" value="1"/>
</dbReference>
<dbReference type="InterPro" id="IPR002789">
    <property type="entry name" value="HerA_central"/>
</dbReference>
<dbReference type="Proteomes" id="UP000589373">
    <property type="component" value="Unassembled WGS sequence"/>
</dbReference>
<keyword evidence="1" id="KW-0812">Transmembrane</keyword>